<dbReference type="RefSeq" id="WP_064333772.1">
    <property type="nucleotide sequence ID" value="NZ_BAABEI010000004.1"/>
</dbReference>
<dbReference type="CDD" id="cd02511">
    <property type="entry name" value="Beta4Glucosyltransferase"/>
    <property type="match status" value="1"/>
</dbReference>
<dbReference type="InterPro" id="IPR029044">
    <property type="entry name" value="Nucleotide-diphossugar_trans"/>
</dbReference>
<evidence type="ECO:0000313" key="3">
    <source>
        <dbReference type="EMBL" id="TCN43722.1"/>
    </source>
</evidence>
<feature type="domain" description="Glycosyltransferase 2-like" evidence="2">
    <location>
        <begin position="4"/>
        <end position="103"/>
    </location>
</feature>
<keyword evidence="3" id="KW-0808">Transferase</keyword>
<dbReference type="PANTHER" id="PTHR43630">
    <property type="entry name" value="POLY-BETA-1,6-N-ACETYL-D-GLUCOSAMINE SYNTHASE"/>
    <property type="match status" value="1"/>
</dbReference>
<organism evidence="3 4">
    <name type="scientific">Shinella granuli</name>
    <dbReference type="NCBI Taxonomy" id="323621"/>
    <lineage>
        <taxon>Bacteria</taxon>
        <taxon>Pseudomonadati</taxon>
        <taxon>Pseudomonadota</taxon>
        <taxon>Alphaproteobacteria</taxon>
        <taxon>Hyphomicrobiales</taxon>
        <taxon>Rhizobiaceae</taxon>
        <taxon>Shinella</taxon>
    </lineage>
</organism>
<evidence type="ECO:0000259" key="2">
    <source>
        <dbReference type="Pfam" id="PF00535"/>
    </source>
</evidence>
<gene>
    <name evidence="3" type="ORF">EV665_109107</name>
</gene>
<dbReference type="Pfam" id="PF00535">
    <property type="entry name" value="Glycos_transf_2"/>
    <property type="match status" value="1"/>
</dbReference>
<dbReference type="EMBL" id="SLVX01000009">
    <property type="protein sequence ID" value="TCN43722.1"/>
    <property type="molecule type" value="Genomic_DNA"/>
</dbReference>
<evidence type="ECO:0000313" key="4">
    <source>
        <dbReference type="Proteomes" id="UP000295351"/>
    </source>
</evidence>
<comment type="caution">
    <text evidence="3">The sequence shown here is derived from an EMBL/GenBank/DDBJ whole genome shotgun (WGS) entry which is preliminary data.</text>
</comment>
<dbReference type="AlphaFoldDB" id="A0A4R2CTP9"/>
<dbReference type="InterPro" id="IPR001173">
    <property type="entry name" value="Glyco_trans_2-like"/>
</dbReference>
<name>A0A4R2CTP9_SHIGR</name>
<keyword evidence="4" id="KW-1185">Reference proteome</keyword>
<evidence type="ECO:0000256" key="1">
    <source>
        <dbReference type="ARBA" id="ARBA00038494"/>
    </source>
</evidence>
<sequence>MSISVLIMTLNEERNLPACLASLDWCDDIVVLDSYSTDRTVEIARAAGARVYQRVHDTESGQRTYGLKEIRYKYPWVYTPDADEITPPDLRDEMLAIVRDPTRPETSFRIRYKNMFMGRWIKHSSLYPTWITRLVRPDCVRYEREAHSRCLSDGPEGRLNAHFIHYSFNKGMTAWYDKHNRYSSSEARETIASLREKHVPWRDVLSHVPETRRRALKELAMRLPFRPAARFLYMYVVRGGFLDGREGYHYCRLLAAYEYMIVIKTEELRRRESGLPV</sequence>
<proteinExistence type="inferred from homology"/>
<dbReference type="GO" id="GO:0016740">
    <property type="term" value="F:transferase activity"/>
    <property type="evidence" value="ECO:0007669"/>
    <property type="project" value="UniProtKB-KW"/>
</dbReference>
<reference evidence="3 4" key="1">
    <citation type="submission" date="2019-03" db="EMBL/GenBank/DDBJ databases">
        <title>Genomic Encyclopedia of Type Strains, Phase IV (KMG-IV): sequencing the most valuable type-strain genomes for metagenomic binning, comparative biology and taxonomic classification.</title>
        <authorList>
            <person name="Goeker M."/>
        </authorList>
    </citation>
    <scope>NUCLEOTIDE SEQUENCE [LARGE SCALE GENOMIC DNA]</scope>
    <source>
        <strain evidence="3 4">DSM 18401</strain>
    </source>
</reference>
<dbReference type="Gene3D" id="3.90.550.10">
    <property type="entry name" value="Spore Coat Polysaccharide Biosynthesis Protein SpsA, Chain A"/>
    <property type="match status" value="1"/>
</dbReference>
<comment type="similarity">
    <text evidence="1">Belongs to the glycosyltransferase 2 family. WaaE/KdtX subfamily.</text>
</comment>
<dbReference type="SUPFAM" id="SSF53448">
    <property type="entry name" value="Nucleotide-diphospho-sugar transferases"/>
    <property type="match status" value="1"/>
</dbReference>
<accession>A0A4R2CTP9</accession>
<dbReference type="Proteomes" id="UP000295351">
    <property type="component" value="Unassembled WGS sequence"/>
</dbReference>
<dbReference type="PANTHER" id="PTHR43630:SF2">
    <property type="entry name" value="GLYCOSYLTRANSFERASE"/>
    <property type="match status" value="1"/>
</dbReference>
<protein>
    <submittedName>
        <fullName evidence="3">Glycosyltransferase involved in cell wall biosynthesis</fullName>
    </submittedName>
</protein>